<dbReference type="InterPro" id="IPR019026">
    <property type="entry name" value="Peptidase_M64_IgA"/>
</dbReference>
<reference evidence="2 3" key="1">
    <citation type="submission" date="2020-07" db="EMBL/GenBank/DDBJ databases">
        <title>Genomic Encyclopedia of Type Strains, Phase IV (KMG-IV): sequencing the most valuable type-strain genomes for metagenomic binning, comparative biology and taxonomic classification.</title>
        <authorList>
            <person name="Goeker M."/>
        </authorList>
    </citation>
    <scope>NUCLEOTIDE SEQUENCE [LARGE SCALE GENOMIC DNA]</scope>
    <source>
        <strain evidence="2 3">DSM 45533</strain>
    </source>
</reference>
<dbReference type="InterPro" id="IPR024079">
    <property type="entry name" value="MetalloPept_cat_dom_sf"/>
</dbReference>
<organism evidence="2 3">
    <name type="scientific">Nonomuraea soli</name>
    <dbReference type="NCBI Taxonomy" id="1032476"/>
    <lineage>
        <taxon>Bacteria</taxon>
        <taxon>Bacillati</taxon>
        <taxon>Actinomycetota</taxon>
        <taxon>Actinomycetes</taxon>
        <taxon>Streptosporangiales</taxon>
        <taxon>Streptosporangiaceae</taxon>
        <taxon>Nonomuraea</taxon>
    </lineage>
</organism>
<dbReference type="GO" id="GO:0008237">
    <property type="term" value="F:metallopeptidase activity"/>
    <property type="evidence" value="ECO:0007669"/>
    <property type="project" value="InterPro"/>
</dbReference>
<keyword evidence="3" id="KW-1185">Reference proteome</keyword>
<evidence type="ECO:0000256" key="1">
    <source>
        <dbReference type="SAM" id="SignalP"/>
    </source>
</evidence>
<dbReference type="AlphaFoldDB" id="A0A7W0CCR3"/>
<keyword evidence="1" id="KW-0732">Signal</keyword>
<sequence>MRRLTLALLCTLTLIGAPAQASAGPRPMEVFSEDGTITRVPVDLPEPRLRARLAPTATVTPVEVNGDPANRIDLTFLGDGYTAADQASYSAQVADTWARMTAKEPFRTYRELFNVWQVNVVSPVSGVTGDPTADVVKDTPLGAQFWCDGLERLLCVDIDAARAHAALAPGMDQIAVLANTTKYGGAGYTEEELVTFAGGHALGAEILPHELGHSLGDLADEYPYWAFPGDGSRYEGPELAEANVTIKNAEQMTAERAKWWRWLGSPTPDGGVTGAFEGAYYTQYGAFRPSDNSLMRSLRREFNSVGREKMIAEFFEIARPIDAHTPNTSPVPRQSTLAITTLPVEGLTVRWFKNGHEMADWRGRTSVRAVGGGNGGTFRVEVSHTTPDVRDPAHLAGPLTQSVTWTVKGNH</sequence>
<dbReference type="Pfam" id="PF09471">
    <property type="entry name" value="Peptidase_M64"/>
    <property type="match status" value="2"/>
</dbReference>
<gene>
    <name evidence="2" type="ORF">HNR30_000085</name>
</gene>
<comment type="caution">
    <text evidence="2">The sequence shown here is derived from an EMBL/GenBank/DDBJ whole genome shotgun (WGS) entry which is preliminary data.</text>
</comment>
<dbReference type="EMBL" id="JACDUR010000001">
    <property type="protein sequence ID" value="MBA2888750.1"/>
    <property type="molecule type" value="Genomic_DNA"/>
</dbReference>
<feature type="signal peptide" evidence="1">
    <location>
        <begin position="1"/>
        <end position="23"/>
    </location>
</feature>
<feature type="chain" id="PRO_5031097018" description="Peptidase M64" evidence="1">
    <location>
        <begin position="24"/>
        <end position="411"/>
    </location>
</feature>
<evidence type="ECO:0008006" key="4">
    <source>
        <dbReference type="Google" id="ProtNLM"/>
    </source>
</evidence>
<proteinExistence type="predicted"/>
<dbReference type="Gene3D" id="3.40.390.10">
    <property type="entry name" value="Collagenase (Catalytic Domain)"/>
    <property type="match status" value="1"/>
</dbReference>
<dbReference type="RefSeq" id="WP_181607062.1">
    <property type="nucleotide sequence ID" value="NZ_BAABAM010000001.1"/>
</dbReference>
<evidence type="ECO:0000313" key="3">
    <source>
        <dbReference type="Proteomes" id="UP000530928"/>
    </source>
</evidence>
<name>A0A7W0CCR3_9ACTN</name>
<protein>
    <recommendedName>
        <fullName evidence="4">Peptidase M64</fullName>
    </recommendedName>
</protein>
<accession>A0A7W0CCR3</accession>
<dbReference type="Proteomes" id="UP000530928">
    <property type="component" value="Unassembled WGS sequence"/>
</dbReference>
<evidence type="ECO:0000313" key="2">
    <source>
        <dbReference type="EMBL" id="MBA2888750.1"/>
    </source>
</evidence>